<dbReference type="Pfam" id="PF07690">
    <property type="entry name" value="MFS_1"/>
    <property type="match status" value="1"/>
</dbReference>
<feature type="transmembrane region" description="Helical" evidence="9">
    <location>
        <begin position="335"/>
        <end position="356"/>
    </location>
</feature>
<dbReference type="PANTHER" id="PTHR23502">
    <property type="entry name" value="MAJOR FACILITATOR SUPERFAMILY"/>
    <property type="match status" value="1"/>
</dbReference>
<proteinExistence type="inferred from homology"/>
<dbReference type="PROSITE" id="PS50850">
    <property type="entry name" value="MFS"/>
    <property type="match status" value="1"/>
</dbReference>
<evidence type="ECO:0000256" key="7">
    <source>
        <dbReference type="ARBA" id="ARBA00023136"/>
    </source>
</evidence>
<evidence type="ECO:0000256" key="1">
    <source>
        <dbReference type="ARBA" id="ARBA00004651"/>
    </source>
</evidence>
<dbReference type="InterPro" id="IPR011701">
    <property type="entry name" value="MFS"/>
</dbReference>
<feature type="transmembrane region" description="Helical" evidence="9">
    <location>
        <begin position="399"/>
        <end position="419"/>
    </location>
</feature>
<dbReference type="PANTHER" id="PTHR23502:SF132">
    <property type="entry name" value="POLYAMINE TRANSPORTER 2-RELATED"/>
    <property type="match status" value="1"/>
</dbReference>
<evidence type="ECO:0000256" key="9">
    <source>
        <dbReference type="SAM" id="Phobius"/>
    </source>
</evidence>
<dbReference type="InterPro" id="IPR020846">
    <property type="entry name" value="MFS_dom"/>
</dbReference>
<evidence type="ECO:0000313" key="12">
    <source>
        <dbReference type="Proteomes" id="UP001500051"/>
    </source>
</evidence>
<feature type="transmembrane region" description="Helical" evidence="9">
    <location>
        <begin position="281"/>
        <end position="300"/>
    </location>
</feature>
<dbReference type="InterPro" id="IPR005829">
    <property type="entry name" value="Sugar_transporter_CS"/>
</dbReference>
<keyword evidence="12" id="KW-1185">Reference proteome</keyword>
<evidence type="ECO:0000313" key="11">
    <source>
        <dbReference type="EMBL" id="GAA3709977.1"/>
    </source>
</evidence>
<dbReference type="SUPFAM" id="SSF103473">
    <property type="entry name" value="MFS general substrate transporter"/>
    <property type="match status" value="1"/>
</dbReference>
<dbReference type="PROSITE" id="PS00216">
    <property type="entry name" value="SUGAR_TRANSPORT_1"/>
    <property type="match status" value="1"/>
</dbReference>
<feature type="transmembrane region" description="Helical" evidence="9">
    <location>
        <begin position="135"/>
        <end position="155"/>
    </location>
</feature>
<dbReference type="NCBIfam" id="TIGR00710">
    <property type="entry name" value="efflux_Bcr_CflA"/>
    <property type="match status" value="1"/>
</dbReference>
<feature type="domain" description="Major facilitator superfamily (MFS) profile" evidence="10">
    <location>
        <begin position="39"/>
        <end position="425"/>
    </location>
</feature>
<dbReference type="EMBL" id="BAAAYX010000013">
    <property type="protein sequence ID" value="GAA3709977.1"/>
    <property type="molecule type" value="Genomic_DNA"/>
</dbReference>
<evidence type="ECO:0000256" key="5">
    <source>
        <dbReference type="ARBA" id="ARBA00022692"/>
    </source>
</evidence>
<comment type="subcellular location">
    <subcellularLocation>
        <location evidence="1">Cell membrane</location>
        <topology evidence="1">Multi-pass membrane protein</topology>
    </subcellularLocation>
</comment>
<reference evidence="12" key="1">
    <citation type="journal article" date="2019" name="Int. J. Syst. Evol. Microbiol.">
        <title>The Global Catalogue of Microorganisms (GCM) 10K type strain sequencing project: providing services to taxonomists for standard genome sequencing and annotation.</title>
        <authorList>
            <consortium name="The Broad Institute Genomics Platform"/>
            <consortium name="The Broad Institute Genome Sequencing Center for Infectious Disease"/>
            <person name="Wu L."/>
            <person name="Ma J."/>
        </authorList>
    </citation>
    <scope>NUCLEOTIDE SEQUENCE [LARGE SCALE GENOMIC DNA]</scope>
    <source>
        <strain evidence="12">JCM 16548</strain>
    </source>
</reference>
<feature type="transmembrane region" description="Helical" evidence="9">
    <location>
        <begin position="36"/>
        <end position="54"/>
    </location>
</feature>
<keyword evidence="3" id="KW-0813">Transport</keyword>
<feature type="compositionally biased region" description="Low complexity" evidence="8">
    <location>
        <begin position="1"/>
        <end position="14"/>
    </location>
</feature>
<comment type="caution">
    <text evidence="11">The sequence shown here is derived from an EMBL/GenBank/DDBJ whole genome shotgun (WGS) entry which is preliminary data.</text>
</comment>
<dbReference type="Gene3D" id="1.20.1720.10">
    <property type="entry name" value="Multidrug resistance protein D"/>
    <property type="match status" value="1"/>
</dbReference>
<dbReference type="RefSeq" id="WP_344813233.1">
    <property type="nucleotide sequence ID" value="NZ_BAAAYX010000013.1"/>
</dbReference>
<feature type="transmembrane region" description="Helical" evidence="9">
    <location>
        <begin position="242"/>
        <end position="261"/>
    </location>
</feature>
<evidence type="ECO:0000256" key="4">
    <source>
        <dbReference type="ARBA" id="ARBA00022475"/>
    </source>
</evidence>
<organism evidence="11 12">
    <name type="scientific">Microlunatus aurantiacus</name>
    <dbReference type="NCBI Taxonomy" id="446786"/>
    <lineage>
        <taxon>Bacteria</taxon>
        <taxon>Bacillati</taxon>
        <taxon>Actinomycetota</taxon>
        <taxon>Actinomycetes</taxon>
        <taxon>Propionibacteriales</taxon>
        <taxon>Propionibacteriaceae</taxon>
        <taxon>Microlunatus</taxon>
    </lineage>
</organism>
<evidence type="ECO:0000259" key="10">
    <source>
        <dbReference type="PROSITE" id="PS50850"/>
    </source>
</evidence>
<protein>
    <submittedName>
        <fullName evidence="11">Multidrug effflux MFS transporter</fullName>
    </submittedName>
</protein>
<dbReference type="InterPro" id="IPR036259">
    <property type="entry name" value="MFS_trans_sf"/>
</dbReference>
<feature type="transmembrane region" description="Helical" evidence="9">
    <location>
        <begin position="194"/>
        <end position="213"/>
    </location>
</feature>
<evidence type="ECO:0000256" key="6">
    <source>
        <dbReference type="ARBA" id="ARBA00022989"/>
    </source>
</evidence>
<evidence type="ECO:0000256" key="2">
    <source>
        <dbReference type="ARBA" id="ARBA00006236"/>
    </source>
</evidence>
<keyword evidence="5 9" id="KW-0812">Transmembrane</keyword>
<keyword evidence="7 9" id="KW-0472">Membrane</keyword>
<dbReference type="Proteomes" id="UP001500051">
    <property type="component" value="Unassembled WGS sequence"/>
</dbReference>
<feature type="transmembrane region" description="Helical" evidence="9">
    <location>
        <begin position="167"/>
        <end position="188"/>
    </location>
</feature>
<accession>A0ABP7DW68</accession>
<keyword evidence="6 9" id="KW-1133">Transmembrane helix</keyword>
<name>A0ABP7DW68_9ACTN</name>
<gene>
    <name evidence="11" type="ORF">GCM10022204_30360</name>
</gene>
<sequence length="429" mass="44294">MTAVDAPVTATSTVPAPPTGPEARSALSSRFVGRKYVQLVLVLGALSAIGPLTIDTYLPALPDLSRQLGATDAQAQATITGLLIGLGFGQLIIGPLSDSVGRRKPLLAGLVLHALMSILCALAPSIGLLTVTRTLQGFAGAAVAVVSMAVVRDLFSGIRAAQLLSRLVLVLGVAPILAPSLGSALLALTSWRGIFVVLAVIALGMLVLAFLALPETLPVERRRPVSVTGSLRAYRSLFSDRLFIVMVLVAGLMFATLFAYISGAPFVLQDLYGMTPQQFGLAFSANAVGMIAMTQINPWLVKRYSPVSVLSFGVLLAVTGAVTLLVLMLLGVGGWFAFMAPLFFVISAAGLSFPNAPAIALNRHGESAGTAAALLGASQFMIGGAIAPLVGVFGNGTPVPMAAIMVGTTGLAAVLLLTARKALSKYDYR</sequence>
<feature type="transmembrane region" description="Helical" evidence="9">
    <location>
        <begin position="106"/>
        <end position="129"/>
    </location>
</feature>
<dbReference type="CDD" id="cd17320">
    <property type="entry name" value="MFS_MdfA_MDR_like"/>
    <property type="match status" value="1"/>
</dbReference>
<dbReference type="InterPro" id="IPR004812">
    <property type="entry name" value="Efflux_drug-R_Bcr/CmlA"/>
</dbReference>
<feature type="transmembrane region" description="Helical" evidence="9">
    <location>
        <begin position="368"/>
        <end position="393"/>
    </location>
</feature>
<feature type="transmembrane region" description="Helical" evidence="9">
    <location>
        <begin position="307"/>
        <end position="329"/>
    </location>
</feature>
<keyword evidence="4" id="KW-1003">Cell membrane</keyword>
<evidence type="ECO:0000256" key="3">
    <source>
        <dbReference type="ARBA" id="ARBA00022448"/>
    </source>
</evidence>
<feature type="region of interest" description="Disordered" evidence="8">
    <location>
        <begin position="1"/>
        <end position="22"/>
    </location>
</feature>
<feature type="transmembrane region" description="Helical" evidence="9">
    <location>
        <begin position="74"/>
        <end position="94"/>
    </location>
</feature>
<comment type="similarity">
    <text evidence="2">Belongs to the major facilitator superfamily. Bcr/CmlA family.</text>
</comment>
<evidence type="ECO:0000256" key="8">
    <source>
        <dbReference type="SAM" id="MobiDB-lite"/>
    </source>
</evidence>